<dbReference type="Ensembl" id="ENSACLT00000079731.1">
    <property type="protein sequence ID" value="ENSACLP00000061677.1"/>
    <property type="gene ID" value="ENSACLG00000019473.2"/>
</dbReference>
<dbReference type="PROSITE" id="PS51860">
    <property type="entry name" value="REM_1"/>
    <property type="match status" value="1"/>
</dbReference>
<evidence type="ECO:0000256" key="9">
    <source>
        <dbReference type="ARBA" id="ARBA00022583"/>
    </source>
</evidence>
<dbReference type="PANTHER" id="PTHR15735">
    <property type="entry name" value="FCH AND DOUBLE SH3 DOMAINS PROTEIN"/>
    <property type="match status" value="1"/>
</dbReference>
<dbReference type="GO" id="GO:0005886">
    <property type="term" value="C:plasma membrane"/>
    <property type="evidence" value="ECO:0007669"/>
    <property type="project" value="UniProtKB-SubCell"/>
</dbReference>
<dbReference type="SUPFAM" id="SSF103657">
    <property type="entry name" value="BAR/IMD domain-like"/>
    <property type="match status" value="1"/>
</dbReference>
<organism evidence="22 23">
    <name type="scientific">Astatotilapia calliptera</name>
    <name type="common">Eastern happy</name>
    <name type="synonym">Chromis callipterus</name>
    <dbReference type="NCBI Taxonomy" id="8154"/>
    <lineage>
        <taxon>Eukaryota</taxon>
        <taxon>Metazoa</taxon>
        <taxon>Chordata</taxon>
        <taxon>Craniata</taxon>
        <taxon>Vertebrata</taxon>
        <taxon>Euteleostomi</taxon>
        <taxon>Actinopterygii</taxon>
        <taxon>Neopterygii</taxon>
        <taxon>Teleostei</taxon>
        <taxon>Neoteleostei</taxon>
        <taxon>Acanthomorphata</taxon>
        <taxon>Ovalentaria</taxon>
        <taxon>Cichlomorphae</taxon>
        <taxon>Cichliformes</taxon>
        <taxon>Cichlidae</taxon>
        <taxon>African cichlids</taxon>
        <taxon>Pseudocrenilabrinae</taxon>
        <taxon>Haplochromini</taxon>
        <taxon>Astatotilapia</taxon>
    </lineage>
</organism>
<dbReference type="PROSITE" id="PS51741">
    <property type="entry name" value="F_BAR"/>
    <property type="match status" value="1"/>
</dbReference>
<dbReference type="PANTHER" id="PTHR15735:SF17">
    <property type="entry name" value="CDC42-INTERACTING PROTEIN 4"/>
    <property type="match status" value="1"/>
</dbReference>
<evidence type="ECO:0000256" key="12">
    <source>
        <dbReference type="ARBA" id="ARBA00023136"/>
    </source>
</evidence>
<evidence type="ECO:0000256" key="13">
    <source>
        <dbReference type="ARBA" id="ARBA00023212"/>
    </source>
</evidence>
<dbReference type="InterPro" id="IPR057871">
    <property type="entry name" value="HR1_CIP4_FNBP1L"/>
</dbReference>
<evidence type="ECO:0000256" key="14">
    <source>
        <dbReference type="ARBA" id="ARBA00023228"/>
    </source>
</evidence>
<dbReference type="GeneTree" id="ENSGT00950000183047"/>
<feature type="domain" description="SH3" evidence="19">
    <location>
        <begin position="524"/>
        <end position="585"/>
    </location>
</feature>
<evidence type="ECO:0000256" key="6">
    <source>
        <dbReference type="ARBA" id="ARBA00022443"/>
    </source>
</evidence>
<dbReference type="GO" id="GO:0006897">
    <property type="term" value="P:endocytosis"/>
    <property type="evidence" value="ECO:0007669"/>
    <property type="project" value="UniProtKB-KW"/>
</dbReference>
<keyword evidence="8" id="KW-0963">Cytoplasm</keyword>
<evidence type="ECO:0000256" key="2">
    <source>
        <dbReference type="ARBA" id="ARBA00004245"/>
    </source>
</evidence>
<dbReference type="InterPro" id="IPR011072">
    <property type="entry name" value="HR1_rho-bd"/>
</dbReference>
<dbReference type="InterPro" id="IPR001452">
    <property type="entry name" value="SH3_domain"/>
</dbReference>
<evidence type="ECO:0000256" key="16">
    <source>
        <dbReference type="PROSITE-ProRule" id="PRU01077"/>
    </source>
</evidence>
<dbReference type="Gene3D" id="1.20.1270.60">
    <property type="entry name" value="Arfaptin homology (AH) domain/BAR domain"/>
    <property type="match status" value="1"/>
</dbReference>
<evidence type="ECO:0000256" key="17">
    <source>
        <dbReference type="SAM" id="Coils"/>
    </source>
</evidence>
<evidence type="ECO:0000256" key="4">
    <source>
        <dbReference type="ARBA" id="ARBA00004544"/>
    </source>
</evidence>
<dbReference type="GO" id="GO:0005938">
    <property type="term" value="C:cell cortex"/>
    <property type="evidence" value="ECO:0007669"/>
    <property type="project" value="UniProtKB-SubCell"/>
</dbReference>
<protein>
    <recommendedName>
        <fullName evidence="24">Thyroid hormone receptor interactor 10b</fullName>
    </recommendedName>
</protein>
<dbReference type="Pfam" id="PF00018">
    <property type="entry name" value="SH3_1"/>
    <property type="match status" value="1"/>
</dbReference>
<dbReference type="InterPro" id="IPR036028">
    <property type="entry name" value="SH3-like_dom_sf"/>
</dbReference>
<comment type="subcellular location">
    <subcellularLocation>
        <location evidence="1">Cell membrane</location>
    </subcellularLocation>
    <subcellularLocation>
        <location evidence="4">Cytoplasm</location>
        <location evidence="4">Cell cortex</location>
    </subcellularLocation>
    <subcellularLocation>
        <location evidence="2">Cytoplasm</location>
        <location evidence="2">Cytoskeleton</location>
    </subcellularLocation>
    <subcellularLocation>
        <location evidence="3">Lysosome</location>
    </subcellularLocation>
</comment>
<keyword evidence="23" id="KW-1185">Reference proteome</keyword>
<dbReference type="SUPFAM" id="SSF50044">
    <property type="entry name" value="SH3-domain"/>
    <property type="match status" value="1"/>
</dbReference>
<dbReference type="GO" id="GO:0008289">
    <property type="term" value="F:lipid binding"/>
    <property type="evidence" value="ECO:0007669"/>
    <property type="project" value="UniProtKB-KW"/>
</dbReference>
<dbReference type="GO" id="GO:0005856">
    <property type="term" value="C:cytoskeleton"/>
    <property type="evidence" value="ECO:0007669"/>
    <property type="project" value="UniProtKB-SubCell"/>
</dbReference>
<evidence type="ECO:0008006" key="24">
    <source>
        <dbReference type="Google" id="ProtNLM"/>
    </source>
</evidence>
<evidence type="ECO:0000313" key="22">
    <source>
        <dbReference type="Ensembl" id="ENSACLP00000061677.1"/>
    </source>
</evidence>
<dbReference type="Gene3D" id="2.30.30.40">
    <property type="entry name" value="SH3 Domains"/>
    <property type="match status" value="1"/>
</dbReference>
<dbReference type="Pfam" id="PF25610">
    <property type="entry name" value="HR1_TOCA"/>
    <property type="match status" value="1"/>
</dbReference>
<reference evidence="22 23" key="1">
    <citation type="submission" date="2018-05" db="EMBL/GenBank/DDBJ databases">
        <authorList>
            <person name="Datahose"/>
        </authorList>
    </citation>
    <scope>NUCLEOTIDE SEQUENCE</scope>
</reference>
<name>A0AAX7TYN3_ASTCA</name>
<dbReference type="InterPro" id="IPR001060">
    <property type="entry name" value="FCH_dom"/>
</dbReference>
<dbReference type="GO" id="GO:0007165">
    <property type="term" value="P:signal transduction"/>
    <property type="evidence" value="ECO:0007669"/>
    <property type="project" value="InterPro"/>
</dbReference>
<dbReference type="InterPro" id="IPR027267">
    <property type="entry name" value="AH/BAR_dom_sf"/>
</dbReference>
<dbReference type="SMART" id="SM00055">
    <property type="entry name" value="FCH"/>
    <property type="match status" value="1"/>
</dbReference>
<keyword evidence="13" id="KW-0206">Cytoskeleton</keyword>
<evidence type="ECO:0000256" key="15">
    <source>
        <dbReference type="PROSITE-ProRule" id="PRU00192"/>
    </source>
</evidence>
<reference evidence="22" key="3">
    <citation type="submission" date="2025-08" db="UniProtKB">
        <authorList>
            <consortium name="Ensembl"/>
        </authorList>
    </citation>
    <scope>IDENTIFICATION</scope>
</reference>
<dbReference type="Pfam" id="PF00611">
    <property type="entry name" value="FCH"/>
    <property type="match status" value="1"/>
</dbReference>
<sequence length="586" mass="67270">MVLSGWYEIQHMFGISLCFVFSLFVLCSFHQDQYDIIEKHTQSGLELVEKYVKFAKERTEIEQNYAKQLRNLSKKYNQKRSSKDEPECSYQAFLDILTEMNDYAGQRELIAENLMMNICIDLTKYLQDFKQERKTYLMDAKKAQQSLESTYKQLDSSKKRFEREWREAERAAQYAEKTDQDINATKADVEKAKQQAHMRAHVADECKNDYAAQLQKYNKEQNQFYFSDMPLIFNKLQDLDERRIQKLAQGYVLFSDTEKHVMPIIGKCLEGITKAGTNVNEKNDSMIVIEQNKSGFERPGDLEFEDYSQGINRASSDSSLGTPKVSVDPWKKKTNNFWLFSKRSKLSSPVLAPFSTPPAPSPNGPPSPKFGRDPLSYCLKEINKTVKPRISSFRTLRRSPTVTEDFAHLPPEQRRKRLQQKLDEICKELQKEVDQSEALGKMKDVYEKNPQMGDPASLASQINQTSQNIERLRGEQSLLSTLYRKPVYFLSSPDGAYSDESTPDPSQAIYAEFDDDFEDEDLAAPIGKCTAMYNFPGASEGTIAMQEGEVLAVVEEDKGDGWTRVRRNNGDEGYIPTSYVTITLNK</sequence>
<dbReference type="InterPro" id="IPR031160">
    <property type="entry name" value="F_BAR_dom"/>
</dbReference>
<evidence type="ECO:0000313" key="23">
    <source>
        <dbReference type="Proteomes" id="UP000265100"/>
    </source>
</evidence>
<evidence type="ECO:0000256" key="10">
    <source>
        <dbReference type="ARBA" id="ARBA00023054"/>
    </source>
</evidence>
<evidence type="ECO:0000256" key="5">
    <source>
        <dbReference type="ARBA" id="ARBA00009426"/>
    </source>
</evidence>
<dbReference type="SMART" id="SM00326">
    <property type="entry name" value="SH3"/>
    <property type="match status" value="1"/>
</dbReference>
<feature type="domain" description="F-BAR" evidence="20">
    <location>
        <begin position="19"/>
        <end position="284"/>
    </location>
</feature>
<keyword evidence="14" id="KW-0458">Lysosome</keyword>
<dbReference type="PROSITE" id="PS50002">
    <property type="entry name" value="SH3"/>
    <property type="match status" value="1"/>
</dbReference>
<evidence type="ECO:0000259" key="19">
    <source>
        <dbReference type="PROSITE" id="PS50002"/>
    </source>
</evidence>
<evidence type="ECO:0000256" key="8">
    <source>
        <dbReference type="ARBA" id="ARBA00022490"/>
    </source>
</evidence>
<keyword evidence="12" id="KW-0472">Membrane</keyword>
<proteinExistence type="inferred from homology"/>
<dbReference type="CDD" id="cd07653">
    <property type="entry name" value="F-BAR_CIP4-like"/>
    <property type="match status" value="1"/>
</dbReference>
<evidence type="ECO:0000256" key="7">
    <source>
        <dbReference type="ARBA" id="ARBA00022475"/>
    </source>
</evidence>
<evidence type="ECO:0000259" key="20">
    <source>
        <dbReference type="PROSITE" id="PS51741"/>
    </source>
</evidence>
<evidence type="ECO:0000256" key="11">
    <source>
        <dbReference type="ARBA" id="ARBA00023121"/>
    </source>
</evidence>
<dbReference type="CDD" id="cd11628">
    <property type="entry name" value="HR1_CIP4_FNBP1L"/>
    <property type="match status" value="1"/>
</dbReference>
<reference evidence="22" key="4">
    <citation type="submission" date="2025-09" db="UniProtKB">
        <authorList>
            <consortium name="Ensembl"/>
        </authorList>
    </citation>
    <scope>IDENTIFICATION</scope>
</reference>
<keyword evidence="11" id="KW-0446">Lipid-binding</keyword>
<accession>A0AAX7TYN3</accession>
<feature type="region of interest" description="Disordered" evidence="18">
    <location>
        <begin position="351"/>
        <end position="372"/>
    </location>
</feature>
<dbReference type="InterPro" id="IPR057870">
    <property type="entry name" value="HR1_TOCA"/>
</dbReference>
<keyword evidence="9" id="KW-0254">Endocytosis</keyword>
<comment type="similarity">
    <text evidence="5">Belongs to the FNBP1 family.</text>
</comment>
<dbReference type="Gene3D" id="6.10.140.470">
    <property type="match status" value="1"/>
</dbReference>
<evidence type="ECO:0000259" key="21">
    <source>
        <dbReference type="PROSITE" id="PS51860"/>
    </source>
</evidence>
<evidence type="ECO:0000256" key="1">
    <source>
        <dbReference type="ARBA" id="ARBA00004236"/>
    </source>
</evidence>
<reference evidence="23" key="2">
    <citation type="submission" date="2023-03" db="EMBL/GenBank/DDBJ databases">
        <authorList>
            <consortium name="Wellcome Sanger Institute Data Sharing"/>
        </authorList>
    </citation>
    <scope>NUCLEOTIDE SEQUENCE [LARGE SCALE GENOMIC DNA]</scope>
</reference>
<keyword evidence="10 16" id="KW-0175">Coiled coil</keyword>
<keyword evidence="7" id="KW-1003">Cell membrane</keyword>
<feature type="coiled-coil region" evidence="17">
    <location>
        <begin position="126"/>
        <end position="223"/>
    </location>
</feature>
<dbReference type="CDD" id="cd11911">
    <property type="entry name" value="SH3_CIP4-like"/>
    <property type="match status" value="1"/>
</dbReference>
<dbReference type="Proteomes" id="UP000265100">
    <property type="component" value="Chromosome 4"/>
</dbReference>
<keyword evidence="6 15" id="KW-0728">SH3 domain</keyword>
<feature type="compositionally biased region" description="Pro residues" evidence="18">
    <location>
        <begin position="355"/>
        <end position="368"/>
    </location>
</feature>
<dbReference type="AlphaFoldDB" id="A0AAX7TYN3"/>
<dbReference type="GO" id="GO:0005764">
    <property type="term" value="C:lysosome"/>
    <property type="evidence" value="ECO:0007669"/>
    <property type="project" value="UniProtKB-SubCell"/>
</dbReference>
<evidence type="ECO:0000256" key="18">
    <source>
        <dbReference type="SAM" id="MobiDB-lite"/>
    </source>
</evidence>
<evidence type="ECO:0000256" key="3">
    <source>
        <dbReference type="ARBA" id="ARBA00004371"/>
    </source>
</evidence>
<feature type="domain" description="REM-1" evidence="21">
    <location>
        <begin position="408"/>
        <end position="485"/>
    </location>
</feature>